<dbReference type="AlphaFoldDB" id="A0A8C6S5M9"/>
<organism evidence="9 10">
    <name type="scientific">Neogobius melanostomus</name>
    <name type="common">round goby</name>
    <dbReference type="NCBI Taxonomy" id="47308"/>
    <lineage>
        <taxon>Eukaryota</taxon>
        <taxon>Metazoa</taxon>
        <taxon>Chordata</taxon>
        <taxon>Craniata</taxon>
        <taxon>Vertebrata</taxon>
        <taxon>Euteleostomi</taxon>
        <taxon>Actinopterygii</taxon>
        <taxon>Neopterygii</taxon>
        <taxon>Teleostei</taxon>
        <taxon>Neoteleostei</taxon>
        <taxon>Acanthomorphata</taxon>
        <taxon>Gobiaria</taxon>
        <taxon>Gobiiformes</taxon>
        <taxon>Gobioidei</taxon>
        <taxon>Gobiidae</taxon>
        <taxon>Benthophilinae</taxon>
        <taxon>Neogobiini</taxon>
        <taxon>Neogobius</taxon>
    </lineage>
</organism>
<keyword evidence="5" id="KW-0862">Zinc</keyword>
<evidence type="ECO:0000256" key="6">
    <source>
        <dbReference type="ARBA" id="ARBA00022989"/>
    </source>
</evidence>
<dbReference type="Pfam" id="PF13695">
    <property type="entry name" value="Zn_ribbon_3CxxC"/>
    <property type="match status" value="1"/>
</dbReference>
<dbReference type="InterPro" id="IPR026096">
    <property type="entry name" value="R-trans_p"/>
</dbReference>
<dbReference type="SMART" id="SM01328">
    <property type="entry name" value="zf-3CxxC"/>
    <property type="match status" value="1"/>
</dbReference>
<dbReference type="GO" id="GO:0031849">
    <property type="term" value="F:olfactory receptor binding"/>
    <property type="evidence" value="ECO:0007669"/>
    <property type="project" value="TreeGrafter"/>
</dbReference>
<dbReference type="Ensembl" id="ENSNMLT00000001422.1">
    <property type="protein sequence ID" value="ENSNMLP00000001231.1"/>
    <property type="gene ID" value="ENSNMLG00000000957.1"/>
</dbReference>
<dbReference type="PANTHER" id="PTHR14402">
    <property type="entry name" value="RECEPTOR TRANSPORTING PROTEIN"/>
    <property type="match status" value="1"/>
</dbReference>
<accession>A0A8C6S5M9</accession>
<evidence type="ECO:0000256" key="3">
    <source>
        <dbReference type="ARBA" id="ARBA00022723"/>
    </source>
</evidence>
<evidence type="ECO:0000259" key="8">
    <source>
        <dbReference type="SMART" id="SM01328"/>
    </source>
</evidence>
<evidence type="ECO:0000313" key="10">
    <source>
        <dbReference type="Proteomes" id="UP000694523"/>
    </source>
</evidence>
<reference evidence="9" key="2">
    <citation type="submission" date="2025-09" db="UniProtKB">
        <authorList>
            <consortium name="Ensembl"/>
        </authorList>
    </citation>
    <scope>IDENTIFICATION</scope>
</reference>
<evidence type="ECO:0000256" key="5">
    <source>
        <dbReference type="ARBA" id="ARBA00022833"/>
    </source>
</evidence>
<name>A0A8C6S5M9_9GOBI</name>
<feature type="domain" description="3CxxC-type" evidence="8">
    <location>
        <begin position="43"/>
        <end position="152"/>
    </location>
</feature>
<keyword evidence="10" id="KW-1185">Reference proteome</keyword>
<proteinExistence type="predicted"/>
<dbReference type="GO" id="GO:0008270">
    <property type="term" value="F:zinc ion binding"/>
    <property type="evidence" value="ECO:0007669"/>
    <property type="project" value="UniProtKB-KW"/>
</dbReference>
<evidence type="ECO:0000256" key="7">
    <source>
        <dbReference type="ARBA" id="ARBA00023136"/>
    </source>
</evidence>
<reference evidence="9" key="1">
    <citation type="submission" date="2025-08" db="UniProtKB">
        <authorList>
            <consortium name="Ensembl"/>
        </authorList>
    </citation>
    <scope>IDENTIFICATION</scope>
</reference>
<evidence type="ECO:0000313" key="9">
    <source>
        <dbReference type="Ensembl" id="ENSNMLP00000001231.1"/>
    </source>
</evidence>
<keyword evidence="7" id="KW-0472">Membrane</keyword>
<protein>
    <recommendedName>
        <fullName evidence="8">3CxxC-type domain-containing protein</fullName>
    </recommendedName>
</protein>
<evidence type="ECO:0000256" key="4">
    <source>
        <dbReference type="ARBA" id="ARBA00022771"/>
    </source>
</evidence>
<dbReference type="InterPro" id="IPR027377">
    <property type="entry name" value="ZAR1/RTP1-5-like_Znf-3CxxC"/>
</dbReference>
<evidence type="ECO:0000256" key="1">
    <source>
        <dbReference type="ARBA" id="ARBA00004167"/>
    </source>
</evidence>
<comment type="subcellular location">
    <subcellularLocation>
        <location evidence="1">Membrane</location>
        <topology evidence="1">Single-pass membrane protein</topology>
    </subcellularLocation>
</comment>
<dbReference type="GO" id="GO:0051205">
    <property type="term" value="P:protein insertion into membrane"/>
    <property type="evidence" value="ECO:0007669"/>
    <property type="project" value="TreeGrafter"/>
</dbReference>
<keyword evidence="6" id="KW-1133">Transmembrane helix</keyword>
<dbReference type="GO" id="GO:0016020">
    <property type="term" value="C:membrane"/>
    <property type="evidence" value="ECO:0007669"/>
    <property type="project" value="UniProtKB-SubCell"/>
</dbReference>
<dbReference type="Proteomes" id="UP000694523">
    <property type="component" value="Unplaced"/>
</dbReference>
<keyword evidence="3" id="KW-0479">Metal-binding</keyword>
<keyword evidence="2" id="KW-0812">Transmembrane</keyword>
<sequence>MEWTPIFQGKAAEYAQGDNWTLEVDDSIEPNQPNAGWEQYIRNTVGRFRCRKCNRTWPSNRVMVVFHMRLNNTTHQGTIKVRRMRQNCKKCSDAPMETPVIDPDNIDILMESLLKNIRKKFYHEDFGAPRPYVGVDVNSPHEPSHCEPALLEFVI</sequence>
<keyword evidence="4" id="KW-0863">Zinc-finger</keyword>
<dbReference type="PANTHER" id="PTHR14402:SF8">
    <property type="entry name" value="RECEPTOR-TRANSPORTING PROTEIN 4"/>
    <property type="match status" value="1"/>
</dbReference>
<dbReference type="GO" id="GO:0006612">
    <property type="term" value="P:protein targeting to membrane"/>
    <property type="evidence" value="ECO:0007669"/>
    <property type="project" value="TreeGrafter"/>
</dbReference>
<evidence type="ECO:0000256" key="2">
    <source>
        <dbReference type="ARBA" id="ARBA00022692"/>
    </source>
</evidence>